<keyword evidence="2" id="KW-1185">Reference proteome</keyword>
<dbReference type="RefSeq" id="WP_142932032.1">
    <property type="nucleotide sequence ID" value="NZ_ML660165.1"/>
</dbReference>
<dbReference type="Proteomes" id="UP000315439">
    <property type="component" value="Unassembled WGS sequence"/>
</dbReference>
<dbReference type="OrthoDB" id="232420at2"/>
<evidence type="ECO:0000313" key="1">
    <source>
        <dbReference type="EMBL" id="TQV87062.1"/>
    </source>
</evidence>
<protein>
    <submittedName>
        <fullName evidence="1">Uncharacterized protein</fullName>
    </submittedName>
</protein>
<name>A0A545UC70_9GAMM</name>
<evidence type="ECO:0000313" key="2">
    <source>
        <dbReference type="Proteomes" id="UP000315439"/>
    </source>
</evidence>
<gene>
    <name evidence="1" type="ORF">FLL46_14750</name>
</gene>
<accession>A0A545UC70</accession>
<comment type="caution">
    <text evidence="1">The sequence shown here is derived from an EMBL/GenBank/DDBJ whole genome shotgun (WGS) entry which is preliminary data.</text>
</comment>
<dbReference type="EMBL" id="VIKS01000009">
    <property type="protein sequence ID" value="TQV87062.1"/>
    <property type="molecule type" value="Genomic_DNA"/>
</dbReference>
<organism evidence="1 2">
    <name type="scientific">Aliikangiella coralliicola</name>
    <dbReference type="NCBI Taxonomy" id="2592383"/>
    <lineage>
        <taxon>Bacteria</taxon>
        <taxon>Pseudomonadati</taxon>
        <taxon>Pseudomonadota</taxon>
        <taxon>Gammaproteobacteria</taxon>
        <taxon>Oceanospirillales</taxon>
        <taxon>Pleioneaceae</taxon>
        <taxon>Aliikangiella</taxon>
    </lineage>
</organism>
<proteinExistence type="predicted"/>
<dbReference type="AlphaFoldDB" id="A0A545UC70"/>
<sequence length="363" mass="41267">MQIEIILNDLLREYGVERGASADLKKYLNVSRQTASKIINNKKNLTNEEVGDVCDWLIERVTNHVNTTSDDVRRLRLILPGGLFRAAGALDRILRSSALCLYLGEQVRLQATKNEESSKSRWISGADAEVATDLVHRIARDGNKLEFLWKNVSFHITPDSEELTYEGNYLEEDQNRAIDFYTNMMCTTERRRANKKDKSAVFMIGSQRVNYMVEVVFAKLFKTKPFKETKRRSVPIYMQYRKGAPGRPSCFGGDKPPTGWQGEGGSGIYYRTEDGSWAHISNRRNLGGIVLLIDDSDNAQFIVVLFGFSGKATRQIGQLFYEKPERFWPLDKTIGNLRTALFACKLPKEKELGEAEVILVETC</sequence>
<reference evidence="1 2" key="1">
    <citation type="submission" date="2019-07" db="EMBL/GenBank/DDBJ databases">
        <title>Draft genome for Aliikangiella sp. M105.</title>
        <authorList>
            <person name="Wang G."/>
        </authorList>
    </citation>
    <scope>NUCLEOTIDE SEQUENCE [LARGE SCALE GENOMIC DNA]</scope>
    <source>
        <strain evidence="1 2">M105</strain>
    </source>
</reference>